<evidence type="ECO:0000313" key="2">
    <source>
        <dbReference type="EMBL" id="KAK8931037.1"/>
    </source>
</evidence>
<organism evidence="2 3">
    <name type="scientific">Platanthera zijinensis</name>
    <dbReference type="NCBI Taxonomy" id="2320716"/>
    <lineage>
        <taxon>Eukaryota</taxon>
        <taxon>Viridiplantae</taxon>
        <taxon>Streptophyta</taxon>
        <taxon>Embryophyta</taxon>
        <taxon>Tracheophyta</taxon>
        <taxon>Spermatophyta</taxon>
        <taxon>Magnoliopsida</taxon>
        <taxon>Liliopsida</taxon>
        <taxon>Asparagales</taxon>
        <taxon>Orchidaceae</taxon>
        <taxon>Orchidoideae</taxon>
        <taxon>Orchideae</taxon>
        <taxon>Orchidinae</taxon>
        <taxon>Platanthera</taxon>
    </lineage>
</organism>
<feature type="transmembrane region" description="Helical" evidence="1">
    <location>
        <begin position="145"/>
        <end position="171"/>
    </location>
</feature>
<gene>
    <name evidence="2" type="ORF">KSP39_PZI016591</name>
</gene>
<keyword evidence="1" id="KW-1133">Transmembrane helix</keyword>
<dbReference type="Proteomes" id="UP001418222">
    <property type="component" value="Unassembled WGS sequence"/>
</dbReference>
<reference evidence="2 3" key="1">
    <citation type="journal article" date="2022" name="Nat. Plants">
        <title>Genomes of leafy and leafless Platanthera orchids illuminate the evolution of mycoheterotrophy.</title>
        <authorList>
            <person name="Li M.H."/>
            <person name="Liu K.W."/>
            <person name="Li Z."/>
            <person name="Lu H.C."/>
            <person name="Ye Q.L."/>
            <person name="Zhang D."/>
            <person name="Wang J.Y."/>
            <person name="Li Y.F."/>
            <person name="Zhong Z.M."/>
            <person name="Liu X."/>
            <person name="Yu X."/>
            <person name="Liu D.K."/>
            <person name="Tu X.D."/>
            <person name="Liu B."/>
            <person name="Hao Y."/>
            <person name="Liao X.Y."/>
            <person name="Jiang Y.T."/>
            <person name="Sun W.H."/>
            <person name="Chen J."/>
            <person name="Chen Y.Q."/>
            <person name="Ai Y."/>
            <person name="Zhai J.W."/>
            <person name="Wu S.S."/>
            <person name="Zhou Z."/>
            <person name="Hsiao Y.Y."/>
            <person name="Wu W.L."/>
            <person name="Chen Y.Y."/>
            <person name="Lin Y.F."/>
            <person name="Hsu J.L."/>
            <person name="Li C.Y."/>
            <person name="Wang Z.W."/>
            <person name="Zhao X."/>
            <person name="Zhong W.Y."/>
            <person name="Ma X.K."/>
            <person name="Ma L."/>
            <person name="Huang J."/>
            <person name="Chen G.Z."/>
            <person name="Huang M.Z."/>
            <person name="Huang L."/>
            <person name="Peng D.H."/>
            <person name="Luo Y.B."/>
            <person name="Zou S.Q."/>
            <person name="Chen S.P."/>
            <person name="Lan S."/>
            <person name="Tsai W.C."/>
            <person name="Van de Peer Y."/>
            <person name="Liu Z.J."/>
        </authorList>
    </citation>
    <scope>NUCLEOTIDE SEQUENCE [LARGE SCALE GENOMIC DNA]</scope>
    <source>
        <strain evidence="2">Lor287</strain>
    </source>
</reference>
<sequence length="187" mass="20731">MIPPSAKESPSFIRDSPRVASLTDAFDNHCNLAGHRRISHLQSSPTLPAWWNPIFLLANSHSSRKPRASRVACCLFLAVTNLGHLRLFLCLRALEQHFASNSVELLRQFCRPFPAASSSALHRASPAISSAIPCCYLVGDPFRFYGYFVCDLCAFLLLLSASVCILPVCVLRRHFPRATSSCLCLQL</sequence>
<evidence type="ECO:0000256" key="1">
    <source>
        <dbReference type="SAM" id="Phobius"/>
    </source>
</evidence>
<keyword evidence="1" id="KW-0472">Membrane</keyword>
<dbReference type="AlphaFoldDB" id="A0AAP0B7M7"/>
<keyword evidence="3" id="KW-1185">Reference proteome</keyword>
<evidence type="ECO:0000313" key="3">
    <source>
        <dbReference type="Proteomes" id="UP001418222"/>
    </source>
</evidence>
<comment type="caution">
    <text evidence="2">The sequence shown here is derived from an EMBL/GenBank/DDBJ whole genome shotgun (WGS) entry which is preliminary data.</text>
</comment>
<name>A0AAP0B7M7_9ASPA</name>
<dbReference type="EMBL" id="JBBWWQ010000014">
    <property type="protein sequence ID" value="KAK8931037.1"/>
    <property type="molecule type" value="Genomic_DNA"/>
</dbReference>
<proteinExistence type="predicted"/>
<keyword evidence="1" id="KW-0812">Transmembrane</keyword>
<protein>
    <submittedName>
        <fullName evidence="2">Uncharacterized protein</fullName>
    </submittedName>
</protein>
<accession>A0AAP0B7M7</accession>